<comment type="similarity">
    <text evidence="2">Belongs to the actin family.</text>
</comment>
<dbReference type="PANTHER" id="PTHR11937">
    <property type="entry name" value="ACTIN"/>
    <property type="match status" value="1"/>
</dbReference>
<feature type="non-terminal residue" evidence="4">
    <location>
        <position position="602"/>
    </location>
</feature>
<dbReference type="SMART" id="SM00268">
    <property type="entry name" value="ACTIN"/>
    <property type="match status" value="1"/>
</dbReference>
<feature type="region of interest" description="Disordered" evidence="3">
    <location>
        <begin position="1"/>
        <end position="22"/>
    </location>
</feature>
<gene>
    <name evidence="4" type="ORF">OFUS_LOCUS13421</name>
</gene>
<name>A0A8S4P3U5_OWEFU</name>
<evidence type="ECO:0000256" key="3">
    <source>
        <dbReference type="SAM" id="MobiDB-lite"/>
    </source>
</evidence>
<dbReference type="OrthoDB" id="7340501at2759"/>
<evidence type="ECO:0008006" key="6">
    <source>
        <dbReference type="Google" id="ProtNLM"/>
    </source>
</evidence>
<dbReference type="Pfam" id="PF00022">
    <property type="entry name" value="Actin"/>
    <property type="match status" value="2"/>
</dbReference>
<evidence type="ECO:0000256" key="1">
    <source>
        <dbReference type="ARBA" id="ARBA00003520"/>
    </source>
</evidence>
<keyword evidence="5" id="KW-1185">Reference proteome</keyword>
<dbReference type="Proteomes" id="UP000749559">
    <property type="component" value="Unassembled WGS sequence"/>
</dbReference>
<comment type="caution">
    <text evidence="4">The sequence shown here is derived from an EMBL/GenBank/DDBJ whole genome shotgun (WGS) entry which is preliminary data.</text>
</comment>
<proteinExistence type="inferred from homology"/>
<dbReference type="InterPro" id="IPR004000">
    <property type="entry name" value="Actin"/>
</dbReference>
<dbReference type="EMBL" id="CAIIXF020000006">
    <property type="protein sequence ID" value="CAH1787782.1"/>
    <property type="molecule type" value="Genomic_DNA"/>
</dbReference>
<feature type="compositionally biased region" description="Basic and acidic residues" evidence="3">
    <location>
        <begin position="13"/>
        <end position="22"/>
    </location>
</feature>
<dbReference type="CDD" id="cd10211">
    <property type="entry name" value="ASKHA_NBD_Arp5"/>
    <property type="match status" value="1"/>
</dbReference>
<evidence type="ECO:0000313" key="5">
    <source>
        <dbReference type="Proteomes" id="UP000749559"/>
    </source>
</evidence>
<reference evidence="4" key="1">
    <citation type="submission" date="2022-03" db="EMBL/GenBank/DDBJ databases">
        <authorList>
            <person name="Martin C."/>
        </authorList>
    </citation>
    <scope>NUCLEOTIDE SEQUENCE</scope>
</reference>
<dbReference type="InterPro" id="IPR043129">
    <property type="entry name" value="ATPase_NBD"/>
</dbReference>
<dbReference type="SUPFAM" id="SSF53067">
    <property type="entry name" value="Actin-like ATPase domain"/>
    <property type="match status" value="2"/>
</dbReference>
<dbReference type="FunFam" id="3.30.420.40:FF:000237">
    <property type="entry name" value="Actin-related protein 5"/>
    <property type="match status" value="1"/>
</dbReference>
<comment type="function">
    <text evidence="1">Actins are highly conserved proteins that are involved in various types of cell motility and are ubiquitously expressed in all eukaryotic cells.</text>
</comment>
<dbReference type="Gene3D" id="3.30.420.40">
    <property type="match status" value="2"/>
</dbReference>
<dbReference type="AlphaFoldDB" id="A0A8S4P3U5"/>
<evidence type="ECO:0000313" key="4">
    <source>
        <dbReference type="EMBL" id="CAH1787782.1"/>
    </source>
</evidence>
<evidence type="ECO:0000256" key="2">
    <source>
        <dbReference type="RuleBase" id="RU000487"/>
    </source>
</evidence>
<protein>
    <recommendedName>
        <fullName evidence="6">Actin-related protein 5</fullName>
    </recommendedName>
</protein>
<accession>A0A8S4P3U5</accession>
<organism evidence="4 5">
    <name type="scientific">Owenia fusiformis</name>
    <name type="common">Polychaete worm</name>
    <dbReference type="NCBI Taxonomy" id="6347"/>
    <lineage>
        <taxon>Eukaryota</taxon>
        <taxon>Metazoa</taxon>
        <taxon>Spiralia</taxon>
        <taxon>Lophotrochozoa</taxon>
        <taxon>Annelida</taxon>
        <taxon>Polychaeta</taxon>
        <taxon>Sedentaria</taxon>
        <taxon>Canalipalpata</taxon>
        <taxon>Sabellida</taxon>
        <taxon>Oweniida</taxon>
        <taxon>Oweniidae</taxon>
        <taxon>Owenia</taxon>
    </lineage>
</organism>
<sequence length="602" mass="70225">MEEPTEENVFSFQDEKTSPDPIHDYPKTLLESRVPLVIDNGAYQCRAGWASDEDPRLFFKNVLVKQRGKKESETQVGNDITNIEVVRWQLKSQFDRNVITQYDVQEQIFDYLFSHMGIDSDGSVQHPICMTEPACNPNYCRLQMSELLFECYGVPEICYGVDSLFSLYNNLPQPGKADAMVISCGYYTTHILPVLDGRLDGKHCRRINIGGANCDLFMHRLLQLKYPGHYAAISVGRAEELVHKHSYMSKNYLEELKLWGTDNYYNKNVHKIQLPYTKKVEVVVDPELQKARREVHIKRLKELAAKRREAQLINDESKLRLLLNIKHMAEEGKHKEQVKQMMENLDLEDMKELQVYIDKFTGSIQRAKVAMARQDNEEKKGSAVDIFELPDEKLTSAQREAKRKEQEMEERRRQDFNGWLKEIQTERQGLVEKRTIRKQRRSDMAKRRTFASQQRMKIISQLAAGSKKKRKDDTFGMDDSDWNVYKQINKDAGDSDSEAEQERLDELETLLREYDPNFEREKEGVFDIAEHYKLHVGVERIRVPELLFQPCMVGIEQAGLAETLEFILKKYPDDIQQRLVNHVFLTGGNSMYANFAERLERD</sequence>